<keyword evidence="4" id="KW-1185">Reference proteome</keyword>
<dbReference type="SUPFAM" id="SSF47413">
    <property type="entry name" value="lambda repressor-like DNA-binding domains"/>
    <property type="match status" value="1"/>
</dbReference>
<dbReference type="InterPro" id="IPR027417">
    <property type="entry name" value="P-loop_NTPase"/>
</dbReference>
<dbReference type="InterPro" id="IPR011990">
    <property type="entry name" value="TPR-like_helical_dom_sf"/>
</dbReference>
<dbReference type="SUPFAM" id="SSF52540">
    <property type="entry name" value="P-loop containing nucleoside triphosphate hydrolases"/>
    <property type="match status" value="1"/>
</dbReference>
<accession>A0A1C6TWQ7</accession>
<organism evidence="3 4">
    <name type="scientific">Micromonospora yangpuensis</name>
    <dbReference type="NCBI Taxonomy" id="683228"/>
    <lineage>
        <taxon>Bacteria</taxon>
        <taxon>Bacillati</taxon>
        <taxon>Actinomycetota</taxon>
        <taxon>Actinomycetes</taxon>
        <taxon>Micromonosporales</taxon>
        <taxon>Micromonosporaceae</taxon>
        <taxon>Micromonospora</taxon>
    </lineage>
</organism>
<dbReference type="Gene3D" id="3.40.50.300">
    <property type="entry name" value="P-loop containing nucleotide triphosphate hydrolases"/>
    <property type="match status" value="1"/>
</dbReference>
<dbReference type="Pfam" id="PF13191">
    <property type="entry name" value="AAA_16"/>
    <property type="match status" value="1"/>
</dbReference>
<dbReference type="InterPro" id="IPR041664">
    <property type="entry name" value="AAA_16"/>
</dbReference>
<dbReference type="RefSeq" id="WP_091432528.1">
    <property type="nucleotide sequence ID" value="NZ_BMMJ01000003.1"/>
</dbReference>
<feature type="domain" description="HTH cro/C1-type" evidence="2">
    <location>
        <begin position="9"/>
        <end position="64"/>
    </location>
</feature>
<dbReference type="PANTHER" id="PTHR47691">
    <property type="entry name" value="REGULATOR-RELATED"/>
    <property type="match status" value="1"/>
</dbReference>
<name>A0A1C6TWQ7_9ACTN</name>
<dbReference type="InterPro" id="IPR001387">
    <property type="entry name" value="Cro/C1-type_HTH"/>
</dbReference>
<proteinExistence type="predicted"/>
<dbReference type="GO" id="GO:0003677">
    <property type="term" value="F:DNA binding"/>
    <property type="evidence" value="ECO:0007669"/>
    <property type="project" value="InterPro"/>
</dbReference>
<sequence length="748" mass="81209">MSGRLGVLLRRHRTVAGLTQEELAERAGLAVRTVRNLELGWVTRPQRRTVEELADRLGLSAADRSQLVAVARCRDDTGEDRTGADEDRAGSLPGDLTDFAGRAGELHRLAEEAQGAARAEAARVVVVNGPPGVGKTSLVVHAAHQQARHFPRGSLFVDLRGMDDEPTPLAQALDQLLTAFGVAQLPPSTDARLTLYRTLSGEGRGLLVLDNARDEAQVRPLLPNGPGWLVLVSSRSALAGLAGVRRVPLRVLSEEEAQLLLTGAVGGGRIATESAAAVELGRLCGRLPLALRVAANRLAVRPQWSVQSLVERLRNERRRLDLLRAGDIEVRSAFELSYRLLDTPARRAFRSLAVVPLPQYSAPVVAALVDEPVAVTEDLLDALVDAGLLNAAATAGRYVLHDLLALFAAERIDAEESAADTDAARDRLAGHLLGRIASAHGWLDPTRWRPPAGFPTAPAAVNWLDTERPGWWWAIRYVATRGRHHEVLAAAGHLYWYAERRHLAVPWDELFRRAVRAAQSLGDPVAEAFQRNNLGWALYLLHDDLDEAYVEHRTALALAEAAGEPGIAGWARCYLAALQSRRADPGAALANLRDARRLLLAADDRLGWIVASYTLSDLLRSTGQLDEALRLVEEADQGWGSALPDRPASRPLRGWVRHRLGLLQADRGRFGDAEAALRGAIEDFDAGDDLGCLGRTHLTLAEVLLRAGAPERAQVVLDRATELLETVNDVGSLGEVAQVRAWLDEILD</sequence>
<dbReference type="PRINTS" id="PR00364">
    <property type="entry name" value="DISEASERSIST"/>
</dbReference>
<evidence type="ECO:0000313" key="4">
    <source>
        <dbReference type="Proteomes" id="UP000198937"/>
    </source>
</evidence>
<feature type="compositionally biased region" description="Basic and acidic residues" evidence="1">
    <location>
        <begin position="74"/>
        <end position="89"/>
    </location>
</feature>
<dbReference type="EMBL" id="FMIA01000002">
    <property type="protein sequence ID" value="SCL46118.1"/>
    <property type="molecule type" value="Genomic_DNA"/>
</dbReference>
<dbReference type="PROSITE" id="PS50943">
    <property type="entry name" value="HTH_CROC1"/>
    <property type="match status" value="1"/>
</dbReference>
<dbReference type="AlphaFoldDB" id="A0A1C6TWQ7"/>
<dbReference type="Pfam" id="PF13560">
    <property type="entry name" value="HTH_31"/>
    <property type="match status" value="1"/>
</dbReference>
<dbReference type="OrthoDB" id="7628974at2"/>
<feature type="region of interest" description="Disordered" evidence="1">
    <location>
        <begin position="74"/>
        <end position="93"/>
    </location>
</feature>
<dbReference type="CDD" id="cd00093">
    <property type="entry name" value="HTH_XRE"/>
    <property type="match status" value="1"/>
</dbReference>
<dbReference type="SMART" id="SM00530">
    <property type="entry name" value="HTH_XRE"/>
    <property type="match status" value="1"/>
</dbReference>
<gene>
    <name evidence="3" type="ORF">GA0070617_0154</name>
</gene>
<dbReference type="InterPro" id="IPR010982">
    <property type="entry name" value="Lambda_DNA-bd_dom_sf"/>
</dbReference>
<evidence type="ECO:0000256" key="1">
    <source>
        <dbReference type="SAM" id="MobiDB-lite"/>
    </source>
</evidence>
<dbReference type="Proteomes" id="UP000198937">
    <property type="component" value="Unassembled WGS sequence"/>
</dbReference>
<reference evidence="3 4" key="1">
    <citation type="submission" date="2016-06" db="EMBL/GenBank/DDBJ databases">
        <authorList>
            <person name="Kjaerup R.B."/>
            <person name="Dalgaard T.S."/>
            <person name="Juul-Madsen H.R."/>
        </authorList>
    </citation>
    <scope>NUCLEOTIDE SEQUENCE [LARGE SCALE GENOMIC DNA]</scope>
    <source>
        <strain evidence="3 4">DSM 45577</strain>
    </source>
</reference>
<protein>
    <submittedName>
        <fullName evidence="3">Predicted ATPase</fullName>
    </submittedName>
</protein>
<dbReference type="Gene3D" id="1.10.260.40">
    <property type="entry name" value="lambda repressor-like DNA-binding domains"/>
    <property type="match status" value="1"/>
</dbReference>
<dbReference type="PANTHER" id="PTHR47691:SF3">
    <property type="entry name" value="HTH-TYPE TRANSCRIPTIONAL REGULATOR RV0890C-RELATED"/>
    <property type="match status" value="1"/>
</dbReference>
<evidence type="ECO:0000259" key="2">
    <source>
        <dbReference type="PROSITE" id="PS50943"/>
    </source>
</evidence>
<dbReference type="Gene3D" id="1.25.40.10">
    <property type="entry name" value="Tetratricopeptide repeat domain"/>
    <property type="match status" value="2"/>
</dbReference>
<dbReference type="STRING" id="683228.GA0070617_0154"/>
<dbReference type="SUPFAM" id="SSF48452">
    <property type="entry name" value="TPR-like"/>
    <property type="match status" value="1"/>
</dbReference>
<evidence type="ECO:0000313" key="3">
    <source>
        <dbReference type="EMBL" id="SCL46118.1"/>
    </source>
</evidence>